<gene>
    <name evidence="2" type="ORF">HK097_003105</name>
</gene>
<proteinExistence type="predicted"/>
<dbReference type="SUPFAM" id="SSF53300">
    <property type="entry name" value="vWA-like"/>
    <property type="match status" value="1"/>
</dbReference>
<dbReference type="Proteomes" id="UP001212841">
    <property type="component" value="Unassembled WGS sequence"/>
</dbReference>
<organism evidence="2 3">
    <name type="scientific">Rhizophlyctis rosea</name>
    <dbReference type="NCBI Taxonomy" id="64517"/>
    <lineage>
        <taxon>Eukaryota</taxon>
        <taxon>Fungi</taxon>
        <taxon>Fungi incertae sedis</taxon>
        <taxon>Chytridiomycota</taxon>
        <taxon>Chytridiomycota incertae sedis</taxon>
        <taxon>Chytridiomycetes</taxon>
        <taxon>Rhizophlyctidales</taxon>
        <taxon>Rhizophlyctidaceae</taxon>
        <taxon>Rhizophlyctis</taxon>
    </lineage>
</organism>
<sequence length="404" mass="44502">MSTGKAAELPSTSFQKLSVSSTDTIRKFVIAKGLTYKAGCSFYQLTKPELISAKKHLIVEDKSSGRMIIGDAVKKILKLDGAVGRVTVDASEHEGFNIYVRSDSYNRKLVPGTILVYVTELPETMQDVDDIDEDGEHSTYFDSMSDAPDTYHGTLKDTAAPSSTTGTATNPLVYMGAPAQYVQMAISFDTTGSMYTYLDEVKRFAKETIHKVLSLGSEKVEMCIIAHGDYCDENSTYLMINSGFSSDVATLVKFIDGVGRTGGGDLPEAYEYVLAKTLEFDWKPEAQKSLLMIGDAMPHEDHQARYDWKEEIVKYTERGIKIYALQCGGIAGASAFYQKIADETFGVHLDMKKVAEVTDFVVAIAYAEGNPKMIIDYHESLKKKNHGTLSASLENLFSKISART</sequence>
<dbReference type="EMBL" id="JADGJD010001710">
    <property type="protein sequence ID" value="KAJ3038649.1"/>
    <property type="molecule type" value="Genomic_DNA"/>
</dbReference>
<name>A0AAD5S2Q4_9FUNG</name>
<evidence type="ECO:0000259" key="1">
    <source>
        <dbReference type="SMART" id="SM00327"/>
    </source>
</evidence>
<evidence type="ECO:0000313" key="3">
    <source>
        <dbReference type="Proteomes" id="UP001212841"/>
    </source>
</evidence>
<protein>
    <recommendedName>
        <fullName evidence="1">VWFA domain-containing protein</fullName>
    </recommendedName>
</protein>
<evidence type="ECO:0000313" key="2">
    <source>
        <dbReference type="EMBL" id="KAJ3038649.1"/>
    </source>
</evidence>
<feature type="non-terminal residue" evidence="2">
    <location>
        <position position="404"/>
    </location>
</feature>
<dbReference type="CDD" id="cd00198">
    <property type="entry name" value="vWFA"/>
    <property type="match status" value="1"/>
</dbReference>
<dbReference type="AlphaFoldDB" id="A0AAD5S2Q4"/>
<accession>A0AAD5S2Q4</accession>
<dbReference type="InterPro" id="IPR002035">
    <property type="entry name" value="VWF_A"/>
</dbReference>
<reference evidence="2" key="1">
    <citation type="submission" date="2020-05" db="EMBL/GenBank/DDBJ databases">
        <title>Phylogenomic resolution of chytrid fungi.</title>
        <authorList>
            <person name="Stajich J.E."/>
            <person name="Amses K."/>
            <person name="Simmons R."/>
            <person name="Seto K."/>
            <person name="Myers J."/>
            <person name="Bonds A."/>
            <person name="Quandt C.A."/>
            <person name="Barry K."/>
            <person name="Liu P."/>
            <person name="Grigoriev I."/>
            <person name="Longcore J.E."/>
            <person name="James T.Y."/>
        </authorList>
    </citation>
    <scope>NUCLEOTIDE SEQUENCE</scope>
    <source>
        <strain evidence="2">JEL0318</strain>
    </source>
</reference>
<dbReference type="PANTHER" id="PTHR47824:SF3">
    <property type="entry name" value="UBIQUITIN-LIKE DOMAIN-CONTAINING PROTEIN"/>
    <property type="match status" value="1"/>
</dbReference>
<dbReference type="Gene3D" id="3.40.50.410">
    <property type="entry name" value="von Willebrand factor, type A domain"/>
    <property type="match status" value="1"/>
</dbReference>
<dbReference type="PANTHER" id="PTHR47824">
    <property type="entry name" value="UBIQUITIN-LIKE DOMAIN-CONTAINING PROTEIN"/>
    <property type="match status" value="1"/>
</dbReference>
<feature type="domain" description="VWFA" evidence="1">
    <location>
        <begin position="181"/>
        <end position="366"/>
    </location>
</feature>
<comment type="caution">
    <text evidence="2">The sequence shown here is derived from an EMBL/GenBank/DDBJ whole genome shotgun (WGS) entry which is preliminary data.</text>
</comment>
<keyword evidence="3" id="KW-1185">Reference proteome</keyword>
<dbReference type="SMART" id="SM00327">
    <property type="entry name" value="VWA"/>
    <property type="match status" value="1"/>
</dbReference>
<dbReference type="InterPro" id="IPR036465">
    <property type="entry name" value="vWFA_dom_sf"/>
</dbReference>